<keyword evidence="3" id="KW-1185">Reference proteome</keyword>
<evidence type="ECO:0000259" key="1">
    <source>
        <dbReference type="Pfam" id="PF13360"/>
    </source>
</evidence>
<dbReference type="PANTHER" id="PTHR34512">
    <property type="entry name" value="CELL SURFACE PROTEIN"/>
    <property type="match status" value="1"/>
</dbReference>
<dbReference type="EMBL" id="JACHJR010000001">
    <property type="protein sequence ID" value="MBB4945842.1"/>
    <property type="molecule type" value="Genomic_DNA"/>
</dbReference>
<dbReference type="Gene3D" id="2.130.10.10">
    <property type="entry name" value="YVTN repeat-like/Quinoprotein amine dehydrogenase"/>
    <property type="match status" value="1"/>
</dbReference>
<protein>
    <recommendedName>
        <fullName evidence="1">Pyrrolo-quinoline quinone repeat domain-containing protein</fullName>
    </recommendedName>
</protein>
<comment type="caution">
    <text evidence="2">The sequence shown here is derived from an EMBL/GenBank/DDBJ whole genome shotgun (WGS) entry which is preliminary data.</text>
</comment>
<name>A0A7W7S8Y7_9ACTN</name>
<organism evidence="2 3">
    <name type="scientific">Kitasatospora gansuensis</name>
    <dbReference type="NCBI Taxonomy" id="258050"/>
    <lineage>
        <taxon>Bacteria</taxon>
        <taxon>Bacillati</taxon>
        <taxon>Actinomycetota</taxon>
        <taxon>Actinomycetes</taxon>
        <taxon>Kitasatosporales</taxon>
        <taxon>Streptomycetaceae</taxon>
        <taxon>Kitasatospora</taxon>
    </lineage>
</organism>
<accession>A0A7W7S8Y7</accession>
<feature type="domain" description="Pyrrolo-quinoline quinone repeat" evidence="1">
    <location>
        <begin position="16"/>
        <end position="191"/>
    </location>
</feature>
<dbReference type="Proteomes" id="UP000573327">
    <property type="component" value="Unassembled WGS sequence"/>
</dbReference>
<gene>
    <name evidence="2" type="ORF">F4556_001377</name>
</gene>
<evidence type="ECO:0000313" key="2">
    <source>
        <dbReference type="EMBL" id="MBB4945842.1"/>
    </source>
</evidence>
<evidence type="ECO:0000313" key="3">
    <source>
        <dbReference type="Proteomes" id="UP000573327"/>
    </source>
</evidence>
<dbReference type="InterPro" id="IPR002372">
    <property type="entry name" value="PQQ_rpt_dom"/>
</dbReference>
<dbReference type="InterPro" id="IPR011047">
    <property type="entry name" value="Quinoprotein_ADH-like_sf"/>
</dbReference>
<sequence>MFADAAQVNVLRDNGRWTLTAPRRTLSRPAVWGDRVYVLVDGHAAALDRADGSVLWRSPHRVGGELESRQMEFTATGGHLVVPSDRLTGTAEKAGLSVLDAGSGALCWQSDAGPLAAYHTDRRTLVTVHRTGIRPCRITALDLATGTRLWQREVRSLGTAVLAAGRLITFGEDEQGYGTVALDLRSGAERWRDTHFTTMLAVPPAGGAPHPPQLLAWNWIEGHMRWLSLKTGRETGAFEVTRQIYRAQMTNGSRNIWVRDKSRRVHRYDTAAPADGPSHTFHPLRRGLMQYRELAAPGDGWLYAIDRARHLLAAPIGPGGRHLLPRLRWPASVPRRTRRMGYSGVLTAGPGQVYVVPQASVADHRVVALRDGGVLWRLPHDYSDLRPVPTGDGVLLTGHGPERDRLRLVDADTGAAADA</sequence>
<dbReference type="RefSeq" id="WP_184912507.1">
    <property type="nucleotide sequence ID" value="NZ_JACHJR010000001.1"/>
</dbReference>
<dbReference type="SUPFAM" id="SSF50998">
    <property type="entry name" value="Quinoprotein alcohol dehydrogenase-like"/>
    <property type="match status" value="1"/>
</dbReference>
<dbReference type="Pfam" id="PF13360">
    <property type="entry name" value="PQQ_2"/>
    <property type="match status" value="1"/>
</dbReference>
<dbReference type="PANTHER" id="PTHR34512:SF30">
    <property type="entry name" value="OUTER MEMBRANE PROTEIN ASSEMBLY FACTOR BAMB"/>
    <property type="match status" value="1"/>
</dbReference>
<proteinExistence type="predicted"/>
<dbReference type="AlphaFoldDB" id="A0A7W7S8Y7"/>
<dbReference type="InterPro" id="IPR015943">
    <property type="entry name" value="WD40/YVTN_repeat-like_dom_sf"/>
</dbReference>
<reference evidence="2 3" key="1">
    <citation type="submission" date="2020-08" db="EMBL/GenBank/DDBJ databases">
        <title>Sequencing the genomes of 1000 actinobacteria strains.</title>
        <authorList>
            <person name="Klenk H.-P."/>
        </authorList>
    </citation>
    <scope>NUCLEOTIDE SEQUENCE [LARGE SCALE GENOMIC DNA]</scope>
    <source>
        <strain evidence="2 3">DSM 44786</strain>
    </source>
</reference>